<gene>
    <name evidence="1" type="ORF">LX16_5344</name>
</gene>
<dbReference type="AlphaFoldDB" id="A0A562UL98"/>
<organism evidence="1 2">
    <name type="scientific">Stackebrandtia albiflava</name>
    <dbReference type="NCBI Taxonomy" id="406432"/>
    <lineage>
        <taxon>Bacteria</taxon>
        <taxon>Bacillati</taxon>
        <taxon>Actinomycetota</taxon>
        <taxon>Actinomycetes</taxon>
        <taxon>Glycomycetales</taxon>
        <taxon>Glycomycetaceae</taxon>
        <taxon>Stackebrandtia</taxon>
    </lineage>
</organism>
<evidence type="ECO:0000313" key="2">
    <source>
        <dbReference type="Proteomes" id="UP000321617"/>
    </source>
</evidence>
<comment type="caution">
    <text evidence="1">The sequence shown here is derived from an EMBL/GenBank/DDBJ whole genome shotgun (WGS) entry which is preliminary data.</text>
</comment>
<name>A0A562UL98_9ACTN</name>
<proteinExistence type="predicted"/>
<dbReference type="EMBL" id="VLLL01000013">
    <property type="protein sequence ID" value="TWJ06380.1"/>
    <property type="molecule type" value="Genomic_DNA"/>
</dbReference>
<evidence type="ECO:0000313" key="1">
    <source>
        <dbReference type="EMBL" id="TWJ06380.1"/>
    </source>
</evidence>
<keyword evidence="2" id="KW-1185">Reference proteome</keyword>
<sequence>MASDVRCREIMKSAALGESARANQLYEELDESGRESYNIFVIATFATVMGVRFESDQSLEAVRTFSAEMAYDYRDAEPAVTATTVELVLRAMMGEEELFAEIPAEELQRIQLYSIRKVVDQTPQVRERLDEYLTEAEALAQTWV</sequence>
<accession>A0A562UL98</accession>
<reference evidence="1 2" key="1">
    <citation type="journal article" date="2013" name="Stand. Genomic Sci.">
        <title>Genomic Encyclopedia of Type Strains, Phase I: The one thousand microbial genomes (KMG-I) project.</title>
        <authorList>
            <person name="Kyrpides N.C."/>
            <person name="Woyke T."/>
            <person name="Eisen J.A."/>
            <person name="Garrity G."/>
            <person name="Lilburn T.G."/>
            <person name="Beck B.J."/>
            <person name="Whitman W.B."/>
            <person name="Hugenholtz P."/>
            <person name="Klenk H.P."/>
        </authorList>
    </citation>
    <scope>NUCLEOTIDE SEQUENCE [LARGE SCALE GENOMIC DNA]</scope>
    <source>
        <strain evidence="1 2">DSM 45044</strain>
    </source>
</reference>
<dbReference type="Proteomes" id="UP000321617">
    <property type="component" value="Unassembled WGS sequence"/>
</dbReference>
<protein>
    <submittedName>
        <fullName evidence="1">Uncharacterized protein</fullName>
    </submittedName>
</protein>